<evidence type="ECO:0000256" key="6">
    <source>
        <dbReference type="ARBA" id="ARBA00023136"/>
    </source>
</evidence>
<sequence length="205" mass="23432">MLGKKPVTAQKRGETRALCLGLGMVACSVIMYFFIGITIVPLYNKSVWTNKGICELKNASIKEQQHCSFNDGSSDENKFQYPCLHIMVNLTPVGQVVKLYHQEETVFRNPKCSYIPPTLKNYTAVQENVEKVRQNFTEAKVFYCYYDPSGQEATVLLYRQYLPEFLLFTFVWPSLMLIGGVLIIVLVKISQYFSILLAPQYRTGI</sequence>
<evidence type="ECO:0000256" key="3">
    <source>
        <dbReference type="ARBA" id="ARBA00022692"/>
    </source>
</evidence>
<keyword evidence="8 11" id="KW-0407">Ion channel</keyword>
<evidence type="ECO:0000256" key="2">
    <source>
        <dbReference type="ARBA" id="ARBA00022448"/>
    </source>
</evidence>
<evidence type="ECO:0000256" key="4">
    <source>
        <dbReference type="ARBA" id="ARBA00022989"/>
    </source>
</evidence>
<dbReference type="GO" id="GO:0015269">
    <property type="term" value="F:calcium-activated potassium channel activity"/>
    <property type="evidence" value="ECO:0007669"/>
    <property type="project" value="InterPro"/>
</dbReference>
<gene>
    <name evidence="11" type="ORF">PODLI_1B037139</name>
</gene>
<comment type="subcellular location">
    <subcellularLocation>
        <location evidence="1">Membrane</location>
        <topology evidence="1">Multi-pass membrane protein</topology>
    </subcellularLocation>
</comment>
<evidence type="ECO:0000256" key="1">
    <source>
        <dbReference type="ARBA" id="ARBA00004141"/>
    </source>
</evidence>
<comment type="similarity">
    <text evidence="9">Belongs to the KCNMB (TC 8.A.14.1) family. KCNMB1 subfamily.</text>
</comment>
<dbReference type="PANTHER" id="PTHR10258:SF1">
    <property type="entry name" value="CALCIUM-ACTIVATED POTASSIUM CHANNEL SUBUNIT BETA-1"/>
    <property type="match status" value="1"/>
</dbReference>
<dbReference type="PRINTS" id="PR01450">
    <property type="entry name" value="BKCHANNELB"/>
</dbReference>
<keyword evidence="4 10" id="KW-1133">Transmembrane helix</keyword>
<accession>A0AA35JXB8</accession>
<protein>
    <submittedName>
        <fullName evidence="11">Calcium-activated potassium channel subunit beta-1</fullName>
    </submittedName>
</protein>
<dbReference type="Pfam" id="PF03185">
    <property type="entry name" value="CaKB"/>
    <property type="match status" value="1"/>
</dbReference>
<feature type="transmembrane region" description="Helical" evidence="10">
    <location>
        <begin position="20"/>
        <end position="43"/>
    </location>
</feature>
<dbReference type="PANTHER" id="PTHR10258">
    <property type="entry name" value="CALCIUM-ACTIVATED POTASSIUM CHANNEL SUBUNIT BETA"/>
    <property type="match status" value="1"/>
</dbReference>
<dbReference type="PROSITE" id="PS51257">
    <property type="entry name" value="PROKAR_LIPOPROTEIN"/>
    <property type="match status" value="1"/>
</dbReference>
<keyword evidence="12" id="KW-1185">Reference proteome</keyword>
<evidence type="ECO:0000256" key="7">
    <source>
        <dbReference type="ARBA" id="ARBA00023180"/>
    </source>
</evidence>
<keyword evidence="2" id="KW-0813">Transport</keyword>
<keyword evidence="6 10" id="KW-0472">Membrane</keyword>
<dbReference type="GO" id="GO:0005513">
    <property type="term" value="P:detection of calcium ion"/>
    <property type="evidence" value="ECO:0007669"/>
    <property type="project" value="TreeGrafter"/>
</dbReference>
<keyword evidence="5" id="KW-0406">Ion transport</keyword>
<dbReference type="EMBL" id="OX395127">
    <property type="protein sequence ID" value="CAI5766443.1"/>
    <property type="molecule type" value="Genomic_DNA"/>
</dbReference>
<dbReference type="GO" id="GO:0015459">
    <property type="term" value="F:potassium channel regulator activity"/>
    <property type="evidence" value="ECO:0007669"/>
    <property type="project" value="TreeGrafter"/>
</dbReference>
<evidence type="ECO:0000313" key="11">
    <source>
        <dbReference type="EMBL" id="CAI5766443.1"/>
    </source>
</evidence>
<evidence type="ECO:0000256" key="10">
    <source>
        <dbReference type="SAM" id="Phobius"/>
    </source>
</evidence>
<proteinExistence type="inferred from homology"/>
<feature type="transmembrane region" description="Helical" evidence="10">
    <location>
        <begin position="165"/>
        <end position="187"/>
    </location>
</feature>
<dbReference type="GO" id="GO:0008076">
    <property type="term" value="C:voltage-gated potassium channel complex"/>
    <property type="evidence" value="ECO:0007669"/>
    <property type="project" value="TreeGrafter"/>
</dbReference>
<keyword evidence="3 10" id="KW-0812">Transmembrane</keyword>
<dbReference type="InterPro" id="IPR003930">
    <property type="entry name" value="K_chnl_Ca-activ_BK_bsu"/>
</dbReference>
<dbReference type="AlphaFoldDB" id="A0AA35JXB8"/>
<evidence type="ECO:0000256" key="5">
    <source>
        <dbReference type="ARBA" id="ARBA00023065"/>
    </source>
</evidence>
<keyword evidence="7" id="KW-0325">Glycoprotein</keyword>
<evidence type="ECO:0000256" key="8">
    <source>
        <dbReference type="ARBA" id="ARBA00023303"/>
    </source>
</evidence>
<organism evidence="11 12">
    <name type="scientific">Podarcis lilfordi</name>
    <name type="common">Lilford's wall lizard</name>
    <dbReference type="NCBI Taxonomy" id="74358"/>
    <lineage>
        <taxon>Eukaryota</taxon>
        <taxon>Metazoa</taxon>
        <taxon>Chordata</taxon>
        <taxon>Craniata</taxon>
        <taxon>Vertebrata</taxon>
        <taxon>Euteleostomi</taxon>
        <taxon>Lepidosauria</taxon>
        <taxon>Squamata</taxon>
        <taxon>Bifurcata</taxon>
        <taxon>Unidentata</taxon>
        <taxon>Episquamata</taxon>
        <taxon>Laterata</taxon>
        <taxon>Lacertibaenia</taxon>
        <taxon>Lacertidae</taxon>
        <taxon>Podarcis</taxon>
    </lineage>
</organism>
<evidence type="ECO:0000256" key="9">
    <source>
        <dbReference type="ARBA" id="ARBA00038155"/>
    </source>
</evidence>
<dbReference type="Proteomes" id="UP001178461">
    <property type="component" value="Chromosome 2"/>
</dbReference>
<reference evidence="11" key="1">
    <citation type="submission" date="2022-12" db="EMBL/GenBank/DDBJ databases">
        <authorList>
            <person name="Alioto T."/>
            <person name="Alioto T."/>
            <person name="Gomez Garrido J."/>
        </authorList>
    </citation>
    <scope>NUCLEOTIDE SEQUENCE</scope>
</reference>
<name>A0AA35JXB8_9SAUR</name>
<evidence type="ECO:0000313" key="12">
    <source>
        <dbReference type="Proteomes" id="UP001178461"/>
    </source>
</evidence>